<dbReference type="AlphaFoldDB" id="A0A2M7DQP1"/>
<comment type="caution">
    <text evidence="1">The sequence shown here is derived from an EMBL/GenBank/DDBJ whole genome shotgun (WGS) entry which is preliminary data.</text>
</comment>
<dbReference type="Proteomes" id="UP000228896">
    <property type="component" value="Unassembled WGS sequence"/>
</dbReference>
<evidence type="ECO:0000313" key="2">
    <source>
        <dbReference type="Proteomes" id="UP000228896"/>
    </source>
</evidence>
<evidence type="ECO:0000313" key="1">
    <source>
        <dbReference type="EMBL" id="PIV52071.1"/>
    </source>
</evidence>
<protein>
    <submittedName>
        <fullName evidence="1">Uncharacterized protein</fullName>
    </submittedName>
</protein>
<name>A0A2M7DQP1_9BACT</name>
<feature type="non-terminal residue" evidence="1">
    <location>
        <position position="1"/>
    </location>
</feature>
<proteinExistence type="predicted"/>
<organism evidence="1 2">
    <name type="scientific">Candidatus Falkowbacteria bacterium CG02_land_8_20_14_3_00_36_14</name>
    <dbReference type="NCBI Taxonomy" id="1974560"/>
    <lineage>
        <taxon>Bacteria</taxon>
        <taxon>Candidatus Falkowiibacteriota</taxon>
    </lineage>
</organism>
<accession>A0A2M7DQP1</accession>
<dbReference type="EMBL" id="PETS01000012">
    <property type="protein sequence ID" value="PIV52071.1"/>
    <property type="molecule type" value="Genomic_DNA"/>
</dbReference>
<gene>
    <name evidence="1" type="ORF">COS18_00730</name>
</gene>
<sequence>LSVCEVFARFLIIFQNKKRAKIWERSFGKDRTAYTLLSDVLLLFWRFAKIRGAVKQIFLGSGDGF</sequence>
<reference evidence="2" key="1">
    <citation type="submission" date="2017-09" db="EMBL/GenBank/DDBJ databases">
        <title>Depth-based differentiation of microbial function through sediment-hosted aquifers and enrichment of novel symbionts in the deep terrestrial subsurface.</title>
        <authorList>
            <person name="Probst A.J."/>
            <person name="Ladd B."/>
            <person name="Jarett J.K."/>
            <person name="Geller-Mcgrath D.E."/>
            <person name="Sieber C.M.K."/>
            <person name="Emerson J.B."/>
            <person name="Anantharaman K."/>
            <person name="Thomas B.C."/>
            <person name="Malmstrom R."/>
            <person name="Stieglmeier M."/>
            <person name="Klingl A."/>
            <person name="Woyke T."/>
            <person name="Ryan C.M."/>
            <person name="Banfield J.F."/>
        </authorList>
    </citation>
    <scope>NUCLEOTIDE SEQUENCE [LARGE SCALE GENOMIC DNA]</scope>
</reference>